<sequence length="214" mass="23816">MADELPPEGPTRKRVSDIFHETLAADERPTIQFGELVDSIRERGFGALYILVALPTLIPSPVGVGWLFGPLAAIVGAQMAWGAPYPWLPQRVRRAEFNRASVRKFLSRIDPWLHRLERLCHPSWLALTGPTGMRFHGFMAAMVGLALASPVPFTNIPFASLLVGYGIATTEKDGRWMAVLWVLTVALCIGLVFFGGQMVIWAEQLWAWLGTFWS</sequence>
<evidence type="ECO:0000313" key="2">
    <source>
        <dbReference type="EMBL" id="AVP98401.1"/>
    </source>
</evidence>
<proteinExistence type="predicted"/>
<reference evidence="2 3" key="1">
    <citation type="submission" date="2018-03" db="EMBL/GenBank/DDBJ databases">
        <title>Ahniella affigens gen. nov., sp. nov., a gammaproteobacterium isolated from sandy soil near a stream.</title>
        <authorList>
            <person name="Ko Y."/>
            <person name="Kim J.-H."/>
        </authorList>
    </citation>
    <scope>NUCLEOTIDE SEQUENCE [LARGE SCALE GENOMIC DNA]</scope>
    <source>
        <strain evidence="2 3">D13</strain>
    </source>
</reference>
<dbReference type="KEGG" id="xba:C7S18_14925"/>
<protein>
    <recommendedName>
        <fullName evidence="4">Exopolysaccharide biosynthesis protein exod</fullName>
    </recommendedName>
</protein>
<dbReference type="AlphaFoldDB" id="A0A2P1PU91"/>
<dbReference type="Proteomes" id="UP000241074">
    <property type="component" value="Chromosome"/>
</dbReference>
<feature type="transmembrane region" description="Helical" evidence="1">
    <location>
        <begin position="48"/>
        <end position="81"/>
    </location>
</feature>
<keyword evidence="1" id="KW-0812">Transmembrane</keyword>
<reference evidence="2 3" key="2">
    <citation type="submission" date="2018-03" db="EMBL/GenBank/DDBJ databases">
        <authorList>
            <person name="Keele B.F."/>
        </authorList>
    </citation>
    <scope>NUCLEOTIDE SEQUENCE [LARGE SCALE GENOMIC DNA]</scope>
    <source>
        <strain evidence="2 3">D13</strain>
    </source>
</reference>
<dbReference type="InterPro" id="IPR010331">
    <property type="entry name" value="ExoD"/>
</dbReference>
<organism evidence="2 3">
    <name type="scientific">Ahniella affigens</name>
    <dbReference type="NCBI Taxonomy" id="2021234"/>
    <lineage>
        <taxon>Bacteria</taxon>
        <taxon>Pseudomonadati</taxon>
        <taxon>Pseudomonadota</taxon>
        <taxon>Gammaproteobacteria</taxon>
        <taxon>Lysobacterales</taxon>
        <taxon>Rhodanobacteraceae</taxon>
        <taxon>Ahniella</taxon>
    </lineage>
</organism>
<dbReference type="PIRSF" id="PIRSF033239">
    <property type="entry name" value="ExoD"/>
    <property type="match status" value="1"/>
</dbReference>
<keyword evidence="1" id="KW-0472">Membrane</keyword>
<keyword evidence="3" id="KW-1185">Reference proteome</keyword>
<dbReference type="RefSeq" id="WP_106892322.1">
    <property type="nucleotide sequence ID" value="NZ_CP027860.1"/>
</dbReference>
<keyword evidence="1" id="KW-1133">Transmembrane helix</keyword>
<evidence type="ECO:0008006" key="4">
    <source>
        <dbReference type="Google" id="ProtNLM"/>
    </source>
</evidence>
<feature type="transmembrane region" description="Helical" evidence="1">
    <location>
        <begin position="179"/>
        <end position="202"/>
    </location>
</feature>
<dbReference type="OrthoDB" id="5966050at2"/>
<accession>A0A2P1PU91</accession>
<feature type="transmembrane region" description="Helical" evidence="1">
    <location>
        <begin position="138"/>
        <end position="167"/>
    </location>
</feature>
<name>A0A2P1PU91_9GAMM</name>
<dbReference type="Pfam" id="PF06055">
    <property type="entry name" value="ExoD"/>
    <property type="match status" value="1"/>
</dbReference>
<dbReference type="EMBL" id="CP027860">
    <property type="protein sequence ID" value="AVP98401.1"/>
    <property type="molecule type" value="Genomic_DNA"/>
</dbReference>
<gene>
    <name evidence="2" type="ORF">C7S18_14925</name>
</gene>
<evidence type="ECO:0000313" key="3">
    <source>
        <dbReference type="Proteomes" id="UP000241074"/>
    </source>
</evidence>
<evidence type="ECO:0000256" key="1">
    <source>
        <dbReference type="SAM" id="Phobius"/>
    </source>
</evidence>
<dbReference type="PANTHER" id="PTHR41795:SF1">
    <property type="entry name" value="EXOPOLYSACCHARIDE SYNTHESIS PROTEIN"/>
    <property type="match status" value="1"/>
</dbReference>
<dbReference type="PANTHER" id="PTHR41795">
    <property type="entry name" value="EXOPOLYSACCHARIDE SYNTHESIS PROTEIN"/>
    <property type="match status" value="1"/>
</dbReference>